<dbReference type="InterPro" id="IPR025365">
    <property type="entry name" value="DUF4269"/>
</dbReference>
<organism evidence="1 2">
    <name type="scientific">Paenibacillus protaetiae</name>
    <dbReference type="NCBI Taxonomy" id="2509456"/>
    <lineage>
        <taxon>Bacteria</taxon>
        <taxon>Bacillati</taxon>
        <taxon>Bacillota</taxon>
        <taxon>Bacilli</taxon>
        <taxon>Bacillales</taxon>
        <taxon>Paenibacillaceae</taxon>
        <taxon>Paenibacillus</taxon>
    </lineage>
</organism>
<name>A0A4P6EZU2_9BACL</name>
<protein>
    <submittedName>
        <fullName evidence="1">DUF4269 domain-containing protein</fullName>
    </submittedName>
</protein>
<dbReference type="RefSeq" id="WP_129443990.1">
    <property type="nucleotide sequence ID" value="NZ_CP035492.1"/>
</dbReference>
<accession>A0A4P6EZU2</accession>
<dbReference type="KEGG" id="pprt:ET464_02025"/>
<dbReference type="OrthoDB" id="6402248at2"/>
<dbReference type="AlphaFoldDB" id="A0A4P6EZU2"/>
<evidence type="ECO:0000313" key="1">
    <source>
        <dbReference type="EMBL" id="QAY68305.1"/>
    </source>
</evidence>
<reference evidence="1 2" key="1">
    <citation type="submission" date="2019-01" db="EMBL/GenBank/DDBJ databases">
        <title>Genome sequencing of strain FW100M-2.</title>
        <authorList>
            <person name="Heo J."/>
            <person name="Kim S.-J."/>
            <person name="Kim J.-S."/>
            <person name="Hong S.-B."/>
            <person name="Kwon S.-W."/>
        </authorList>
    </citation>
    <scope>NUCLEOTIDE SEQUENCE [LARGE SCALE GENOMIC DNA]</scope>
    <source>
        <strain evidence="1 2">FW100M-2</strain>
    </source>
</reference>
<proteinExistence type="predicted"/>
<keyword evidence="2" id="KW-1185">Reference proteome</keyword>
<dbReference type="Proteomes" id="UP000293568">
    <property type="component" value="Chromosome"/>
</dbReference>
<dbReference type="EMBL" id="CP035492">
    <property type="protein sequence ID" value="QAY68305.1"/>
    <property type="molecule type" value="Genomic_DNA"/>
</dbReference>
<gene>
    <name evidence="1" type="ORF">ET464_02025</name>
</gene>
<evidence type="ECO:0000313" key="2">
    <source>
        <dbReference type="Proteomes" id="UP000293568"/>
    </source>
</evidence>
<sequence length="52" mass="5956">MDARDSIRQLKRLGLKTEPAFGKHFHIDGNPYTELLVVGELCNAELKKKFNL</sequence>
<dbReference type="Pfam" id="PF14091">
    <property type="entry name" value="DUF4269"/>
    <property type="match status" value="1"/>
</dbReference>